<proteinExistence type="predicted"/>
<dbReference type="EMBL" id="SRYA01000012">
    <property type="protein sequence ID" value="TGY96875.1"/>
    <property type="molecule type" value="Genomic_DNA"/>
</dbReference>
<name>A0AC61RXY8_9FIRM</name>
<dbReference type="Proteomes" id="UP000304953">
    <property type="component" value="Unassembled WGS sequence"/>
</dbReference>
<protein>
    <submittedName>
        <fullName evidence="1">Uncharacterized protein</fullName>
    </submittedName>
</protein>
<comment type="caution">
    <text evidence="1">The sequence shown here is derived from an EMBL/GenBank/DDBJ whole genome shotgun (WGS) entry which is preliminary data.</text>
</comment>
<sequence>MAEKRKDSKGRVLQKGEHQRADGTYHYTWLDAVKKRHYVYAKTLPELREKEQELQKDILDGIDTTSGKITLNQLFKMHMELKNDLRATTRENYNRMWHNTVEASAIGKKKISDIKQVHVKAFYADCVKAGLKRNTIKLIHNLIFSSFELAVDSDFIRKNPAKGAMENIKQDAGEKIPLSEDEIKRLMDFCINNGTYSIHIPFLTIAIGTCLRCGELTGLTWGDIDMKNRTISVNHQLIYKILVTVASSMSVSLKRMLGKEPYP</sequence>
<organism evidence="1 2">
    <name type="scientific">Petralouisia muris</name>
    <dbReference type="NCBI Taxonomy" id="3032872"/>
    <lineage>
        <taxon>Bacteria</taxon>
        <taxon>Bacillati</taxon>
        <taxon>Bacillota</taxon>
        <taxon>Clostridia</taxon>
        <taxon>Lachnospirales</taxon>
        <taxon>Lachnospiraceae</taxon>
        <taxon>Petralouisia</taxon>
    </lineage>
</organism>
<gene>
    <name evidence="1" type="ORF">E5329_07725</name>
</gene>
<accession>A0AC61RXY8</accession>
<evidence type="ECO:0000313" key="2">
    <source>
        <dbReference type="Proteomes" id="UP000304953"/>
    </source>
</evidence>
<evidence type="ECO:0000313" key="1">
    <source>
        <dbReference type="EMBL" id="TGY96875.1"/>
    </source>
</evidence>
<reference evidence="1" key="1">
    <citation type="submission" date="2019-04" db="EMBL/GenBank/DDBJ databases">
        <title>Microbes associate with the intestines of laboratory mice.</title>
        <authorList>
            <person name="Navarre W."/>
            <person name="Wong E."/>
            <person name="Huang K."/>
            <person name="Tropini C."/>
            <person name="Ng K."/>
            <person name="Yu B."/>
        </authorList>
    </citation>
    <scope>NUCLEOTIDE SEQUENCE</scope>
    <source>
        <strain evidence="1">NM01_1-7b</strain>
    </source>
</reference>
<keyword evidence="2" id="KW-1185">Reference proteome</keyword>